<name>A0A7X2XW60_9LACO</name>
<dbReference type="RefSeq" id="WP_155432002.1">
    <property type="nucleotide sequence ID" value="NZ_WNJO01000010.1"/>
</dbReference>
<sequence length="290" mass="32043">MRKAVIVTGANSGLGFETTKQIAQREPDYQLIMACRNMSKAEAAREEIIKDVPSADILCLELDTSSLAKVRTFVEEFRKLDMPLYGLVCNAGVAGRSVHETADGFNNIFETNYLGHFLLTQLLLPMMTTDGRIVTVSSDRHDAPKGITWPGADVLAHPGKNPRADQLSYSYSKLCMILFAYELDRQLTAAGQPLAVNTVNPGLMIETGLAKDKSRFTPKMLEHYADIIATAADSAKMIVNLMFDSEFATGSARYFDLRSNHPIASSDLSYDKKVARELWDYSMDAVGLNK</sequence>
<dbReference type="PANTHER" id="PTHR24320">
    <property type="entry name" value="RETINOL DEHYDROGENASE"/>
    <property type="match status" value="1"/>
</dbReference>
<dbReference type="PRINTS" id="PR00081">
    <property type="entry name" value="GDHRDH"/>
</dbReference>
<accession>A0A7X2XW60</accession>
<dbReference type="AlphaFoldDB" id="A0A7X2XW60"/>
<proteinExistence type="inferred from homology"/>
<keyword evidence="4" id="KW-1185">Reference proteome</keyword>
<reference evidence="3 4" key="1">
    <citation type="submission" date="2019-11" db="EMBL/GenBank/DDBJ databases">
        <title>Lactobacillus sp. nov. CRM56-3, isolated from fermented tea leaves.</title>
        <authorList>
            <person name="Phuengjayaem S."/>
            <person name="Tanasupawat S."/>
        </authorList>
    </citation>
    <scope>NUCLEOTIDE SEQUENCE [LARGE SCALE GENOMIC DNA]</scope>
    <source>
        <strain evidence="3 4">CRM56-3</strain>
    </source>
</reference>
<dbReference type="Gene3D" id="3.40.50.720">
    <property type="entry name" value="NAD(P)-binding Rossmann-like Domain"/>
    <property type="match status" value="1"/>
</dbReference>
<dbReference type="PANTHER" id="PTHR24320:SF152">
    <property type="entry name" value="SHORT-CHAIN DEHYDROGENASE_REDUCTASE FAMILY PROTEIN"/>
    <property type="match status" value="1"/>
</dbReference>
<organism evidence="3 4">
    <name type="scientific">Secundilactobacillus folii</name>
    <dbReference type="NCBI Taxonomy" id="2678357"/>
    <lineage>
        <taxon>Bacteria</taxon>
        <taxon>Bacillati</taxon>
        <taxon>Bacillota</taxon>
        <taxon>Bacilli</taxon>
        <taxon>Lactobacillales</taxon>
        <taxon>Lactobacillaceae</taxon>
        <taxon>Secundilactobacillus</taxon>
    </lineage>
</organism>
<evidence type="ECO:0000313" key="3">
    <source>
        <dbReference type="EMBL" id="MTV82734.1"/>
    </source>
</evidence>
<evidence type="ECO:0000256" key="2">
    <source>
        <dbReference type="ARBA" id="ARBA00023002"/>
    </source>
</evidence>
<gene>
    <name evidence="3" type="ORF">GM612_08765</name>
</gene>
<evidence type="ECO:0000256" key="1">
    <source>
        <dbReference type="ARBA" id="ARBA00006484"/>
    </source>
</evidence>
<dbReference type="GO" id="GO:0016491">
    <property type="term" value="F:oxidoreductase activity"/>
    <property type="evidence" value="ECO:0007669"/>
    <property type="project" value="UniProtKB-KW"/>
</dbReference>
<comment type="caution">
    <text evidence="3">The sequence shown here is derived from an EMBL/GenBank/DDBJ whole genome shotgun (WGS) entry which is preliminary data.</text>
</comment>
<comment type="similarity">
    <text evidence="1">Belongs to the short-chain dehydrogenases/reductases (SDR) family.</text>
</comment>
<dbReference type="Pfam" id="PF00106">
    <property type="entry name" value="adh_short"/>
    <property type="match status" value="1"/>
</dbReference>
<keyword evidence="2" id="KW-0560">Oxidoreductase</keyword>
<protein>
    <submittedName>
        <fullName evidence="3">SDR family NAD(P)-dependent oxidoreductase</fullName>
    </submittedName>
</protein>
<dbReference type="EMBL" id="WNJO01000010">
    <property type="protein sequence ID" value="MTV82734.1"/>
    <property type="molecule type" value="Genomic_DNA"/>
</dbReference>
<dbReference type="InterPro" id="IPR036291">
    <property type="entry name" value="NAD(P)-bd_dom_sf"/>
</dbReference>
<dbReference type="SUPFAM" id="SSF51735">
    <property type="entry name" value="NAD(P)-binding Rossmann-fold domains"/>
    <property type="match status" value="1"/>
</dbReference>
<dbReference type="Proteomes" id="UP000466388">
    <property type="component" value="Unassembled WGS sequence"/>
</dbReference>
<evidence type="ECO:0000313" key="4">
    <source>
        <dbReference type="Proteomes" id="UP000466388"/>
    </source>
</evidence>
<dbReference type="InterPro" id="IPR002347">
    <property type="entry name" value="SDR_fam"/>
</dbReference>